<dbReference type="OrthoDB" id="9790662at2"/>
<accession>A0A0J6WQG1</accession>
<keyword evidence="3" id="KW-1185">Reference proteome</keyword>
<evidence type="ECO:0000313" key="3">
    <source>
        <dbReference type="Proteomes" id="UP000036503"/>
    </source>
</evidence>
<dbReference type="PATRIC" id="fig|1122219.3.peg.2570"/>
<sequence>MLNQVSLFTENTKGALHNITTVLANANINIYTMLANDSAEFGIIRLIVTDPAIALQALKSAGYQCRLDRVIAIDMADTPGSLDKILAHLEAANVIVDYLYISYNRQTATPIAIFKTTEPEAETFLQGKGYVLVNTL</sequence>
<dbReference type="Gene3D" id="3.30.2130.10">
    <property type="entry name" value="VC0802-like"/>
    <property type="match status" value="1"/>
</dbReference>
<dbReference type="AlphaFoldDB" id="A0A0J6WQG1"/>
<gene>
    <name evidence="2" type="ORF">AB840_12470</name>
</gene>
<evidence type="ECO:0000259" key="1">
    <source>
        <dbReference type="PROSITE" id="PS51671"/>
    </source>
</evidence>
<dbReference type="SUPFAM" id="SSF55021">
    <property type="entry name" value="ACT-like"/>
    <property type="match status" value="2"/>
</dbReference>
<dbReference type="InterPro" id="IPR045865">
    <property type="entry name" value="ACT-like_dom_sf"/>
</dbReference>
<reference evidence="2 3" key="1">
    <citation type="submission" date="2015-06" db="EMBL/GenBank/DDBJ databases">
        <title>Draft genome sequence of beer spoilage bacterium Megasphaera cerevisiae type strain 20462.</title>
        <authorList>
            <person name="Kutumbaka K."/>
            <person name="Pasmowitz J."/>
            <person name="Mategko J."/>
            <person name="Reyes D."/>
            <person name="Friedrich A."/>
            <person name="Han S."/>
            <person name="Martens-Habbena W."/>
            <person name="Neal-McKinney J."/>
            <person name="Janagama H.K."/>
            <person name="Nadala C."/>
            <person name="Samadpour M."/>
        </authorList>
    </citation>
    <scope>NUCLEOTIDE SEQUENCE [LARGE SCALE GENOMIC DNA]</scope>
    <source>
        <strain evidence="2 3">DSM 20462</strain>
    </source>
</reference>
<dbReference type="Proteomes" id="UP000036503">
    <property type="component" value="Unassembled WGS sequence"/>
</dbReference>
<dbReference type="RefSeq" id="WP_048515174.1">
    <property type="nucleotide sequence ID" value="NZ_FUXD01000045.1"/>
</dbReference>
<dbReference type="PROSITE" id="PS51671">
    <property type="entry name" value="ACT"/>
    <property type="match status" value="1"/>
</dbReference>
<dbReference type="PANTHER" id="PTHR40099">
    <property type="entry name" value="ACETOLACTATE SYNTHASE, SMALL SUBUNIT"/>
    <property type="match status" value="1"/>
</dbReference>
<dbReference type="InterPro" id="IPR002912">
    <property type="entry name" value="ACT_dom"/>
</dbReference>
<evidence type="ECO:0000313" key="2">
    <source>
        <dbReference type="EMBL" id="KMO85650.1"/>
    </source>
</evidence>
<dbReference type="Pfam" id="PF19571">
    <property type="entry name" value="ACT_8"/>
    <property type="match status" value="1"/>
</dbReference>
<dbReference type="EMBL" id="LEKT01000052">
    <property type="protein sequence ID" value="KMO85650.1"/>
    <property type="molecule type" value="Genomic_DNA"/>
</dbReference>
<protein>
    <submittedName>
        <fullName evidence="2">Amino acid-binding protein</fullName>
    </submittedName>
</protein>
<dbReference type="InterPro" id="IPR045739">
    <property type="entry name" value="ACT_dom_pair"/>
</dbReference>
<name>A0A0J6WQG1_9FIRM</name>
<dbReference type="InParanoid" id="A0A0J6WQG1"/>
<dbReference type="STRING" id="39029.BSR42_12330"/>
<feature type="domain" description="ACT" evidence="1">
    <location>
        <begin position="4"/>
        <end position="84"/>
    </location>
</feature>
<dbReference type="PANTHER" id="PTHR40099:SF1">
    <property type="entry name" value="ACETOLACTATE SYNTHASE, SMALL SUBUNIT"/>
    <property type="match status" value="1"/>
</dbReference>
<comment type="caution">
    <text evidence="2">The sequence shown here is derived from an EMBL/GenBank/DDBJ whole genome shotgun (WGS) entry which is preliminary data.</text>
</comment>
<proteinExistence type="predicted"/>
<organism evidence="2 3">
    <name type="scientific">Megasphaera cerevisiae DSM 20462</name>
    <dbReference type="NCBI Taxonomy" id="1122219"/>
    <lineage>
        <taxon>Bacteria</taxon>
        <taxon>Bacillati</taxon>
        <taxon>Bacillota</taxon>
        <taxon>Negativicutes</taxon>
        <taxon>Veillonellales</taxon>
        <taxon>Veillonellaceae</taxon>
        <taxon>Megasphaera</taxon>
    </lineage>
</organism>